<evidence type="ECO:0000313" key="3">
    <source>
        <dbReference type="EMBL" id="GEP02272.1"/>
    </source>
</evidence>
<evidence type="ECO:0000313" key="4">
    <source>
        <dbReference type="EMBL" id="GLS62217.1"/>
    </source>
</evidence>
<accession>A0A512IX35</accession>
<dbReference type="EMBL" id="BJZU01000003">
    <property type="protein sequence ID" value="GEP02272.1"/>
    <property type="molecule type" value="Genomic_DNA"/>
</dbReference>
<reference evidence="4" key="1">
    <citation type="journal article" date="2014" name="Int. J. Syst. Evol. Microbiol.">
        <title>Complete genome of a new Firmicutes species belonging to the dominant human colonic microbiota ('Ruminococcus bicirculans') reveals two chromosomes and a selective capacity to utilize plant glucans.</title>
        <authorList>
            <consortium name="NISC Comparative Sequencing Program"/>
            <person name="Wegmann U."/>
            <person name="Louis P."/>
            <person name="Goesmann A."/>
            <person name="Henrissat B."/>
            <person name="Duncan S.H."/>
            <person name="Flint H.J."/>
        </authorList>
    </citation>
    <scope>NUCLEOTIDE SEQUENCE</scope>
    <source>
        <strain evidence="4">NBRC 107715</strain>
    </source>
</reference>
<dbReference type="EMBL" id="BSPK01000004">
    <property type="protein sequence ID" value="GLS62217.1"/>
    <property type="molecule type" value="Genomic_DNA"/>
</dbReference>
<evidence type="ECO:0000256" key="1">
    <source>
        <dbReference type="ARBA" id="ARBA00022747"/>
    </source>
</evidence>
<keyword evidence="6" id="KW-1185">Reference proteome</keyword>
<dbReference type="Gene3D" id="3.90.220.20">
    <property type="entry name" value="DNA methylase specificity domains"/>
    <property type="match status" value="1"/>
</dbReference>
<gene>
    <name evidence="4" type="ORF">GCM10007888_05980</name>
    <name evidence="3" type="ORF">MOX02_03100</name>
</gene>
<evidence type="ECO:0000256" key="2">
    <source>
        <dbReference type="ARBA" id="ARBA00023125"/>
    </source>
</evidence>
<name>A0A512IX35_9HYPH</name>
<reference evidence="4" key="4">
    <citation type="submission" date="2023-01" db="EMBL/GenBank/DDBJ databases">
        <title>Draft genome sequence of Methylobacterium oxalidis strain NBRC 107715.</title>
        <authorList>
            <person name="Sun Q."/>
            <person name="Mori K."/>
        </authorList>
    </citation>
    <scope>NUCLEOTIDE SEQUENCE</scope>
    <source>
        <strain evidence="4">NBRC 107715</strain>
    </source>
</reference>
<evidence type="ECO:0000313" key="5">
    <source>
        <dbReference type="Proteomes" id="UP000321960"/>
    </source>
</evidence>
<protein>
    <recommendedName>
        <fullName evidence="7">Type I restriction modification DNA specificity domain-containing protein</fullName>
    </recommendedName>
</protein>
<organism evidence="3 5">
    <name type="scientific">Methylobacterium oxalidis</name>
    <dbReference type="NCBI Taxonomy" id="944322"/>
    <lineage>
        <taxon>Bacteria</taxon>
        <taxon>Pseudomonadati</taxon>
        <taxon>Pseudomonadota</taxon>
        <taxon>Alphaproteobacteria</taxon>
        <taxon>Hyphomicrobiales</taxon>
        <taxon>Methylobacteriaceae</taxon>
        <taxon>Methylobacterium</taxon>
    </lineage>
</organism>
<evidence type="ECO:0000313" key="6">
    <source>
        <dbReference type="Proteomes" id="UP001156856"/>
    </source>
</evidence>
<dbReference type="Proteomes" id="UP001156856">
    <property type="component" value="Unassembled WGS sequence"/>
</dbReference>
<keyword evidence="1" id="KW-0680">Restriction system</keyword>
<dbReference type="GO" id="GO:0009307">
    <property type="term" value="P:DNA restriction-modification system"/>
    <property type="evidence" value="ECO:0007669"/>
    <property type="project" value="UniProtKB-KW"/>
</dbReference>
<dbReference type="GO" id="GO:0003677">
    <property type="term" value="F:DNA binding"/>
    <property type="evidence" value="ECO:0007669"/>
    <property type="project" value="UniProtKB-KW"/>
</dbReference>
<dbReference type="Proteomes" id="UP000321960">
    <property type="component" value="Unassembled WGS sequence"/>
</dbReference>
<comment type="caution">
    <text evidence="3">The sequence shown here is derived from an EMBL/GenBank/DDBJ whole genome shotgun (WGS) entry which is preliminary data.</text>
</comment>
<dbReference type="AlphaFoldDB" id="A0A512IX35"/>
<reference evidence="3 5" key="3">
    <citation type="submission" date="2019-07" db="EMBL/GenBank/DDBJ databases">
        <title>Whole genome shotgun sequence of Methylobacterium oxalidis NBRC 107715.</title>
        <authorList>
            <person name="Hosoyama A."/>
            <person name="Uohara A."/>
            <person name="Ohji S."/>
            <person name="Ichikawa N."/>
        </authorList>
    </citation>
    <scope>NUCLEOTIDE SEQUENCE [LARGE SCALE GENOMIC DNA]</scope>
    <source>
        <strain evidence="3 5">NBRC 107715</strain>
    </source>
</reference>
<keyword evidence="2" id="KW-0238">DNA-binding</keyword>
<proteinExistence type="predicted"/>
<dbReference type="InterPro" id="IPR044946">
    <property type="entry name" value="Restrct_endonuc_typeI_TRD_sf"/>
</dbReference>
<sequence>MQEHVESVPILLPHPAAQRYIGDKVRQAERLRERARRLEAEFCNAVAVALPSTSATAGKTSRVETSELGRNLNPGAYTPDRRAVRAAIRGAGGRSLDTFAGVESPTTDSYIRTTAYLGLDAIDSATCRLKPSTAEAEAVVGTARLLREGPALSRLRPYLNKVTYIPPSLAGGIGSTELLLVRPKAGVNGWFLYGVLKLESSVRQLNPVANGSTHPRVNREDVLDLLVPWRDDHEALGAKLQTAQTCYFASSALTATATALVERLIDGRITEADVVVAQKALDGGDRSADREILMALRRSDAPDGKLIISDIDILYPLLDESEDNDA</sequence>
<evidence type="ECO:0008006" key="7">
    <source>
        <dbReference type="Google" id="ProtNLM"/>
    </source>
</evidence>
<reference evidence="6" key="2">
    <citation type="journal article" date="2019" name="Int. J. Syst. Evol. Microbiol.">
        <title>The Global Catalogue of Microorganisms (GCM) 10K type strain sequencing project: providing services to taxonomists for standard genome sequencing and annotation.</title>
        <authorList>
            <consortium name="The Broad Institute Genomics Platform"/>
            <consortium name="The Broad Institute Genome Sequencing Center for Infectious Disease"/>
            <person name="Wu L."/>
            <person name="Ma J."/>
        </authorList>
    </citation>
    <scope>NUCLEOTIDE SEQUENCE [LARGE SCALE GENOMIC DNA]</scope>
    <source>
        <strain evidence="6">NBRC 107715</strain>
    </source>
</reference>
<dbReference type="SUPFAM" id="SSF116734">
    <property type="entry name" value="DNA methylase specificity domain"/>
    <property type="match status" value="1"/>
</dbReference>